<comment type="subcellular location">
    <subcellularLocation>
        <location evidence="6">Cytoplasm</location>
    </subcellularLocation>
</comment>
<evidence type="ECO:0000313" key="18">
    <source>
        <dbReference type="Proteomes" id="UP000504756"/>
    </source>
</evidence>
<dbReference type="EMBL" id="CP109635">
    <property type="protein sequence ID" value="UYT10024.1"/>
    <property type="molecule type" value="Genomic_DNA"/>
</dbReference>
<comment type="similarity">
    <text evidence="1 6 9">Belongs to the pyrroline-5-carboxylate reductase family.</text>
</comment>
<evidence type="ECO:0000256" key="8">
    <source>
        <dbReference type="PIRSR" id="PIRSR000193-1"/>
    </source>
</evidence>
<evidence type="ECO:0000256" key="2">
    <source>
        <dbReference type="ARBA" id="ARBA00022650"/>
    </source>
</evidence>
<evidence type="ECO:0000256" key="7">
    <source>
        <dbReference type="NCBIfam" id="TIGR00112"/>
    </source>
</evidence>
<evidence type="ECO:0000313" key="14">
    <source>
        <dbReference type="EMBL" id="SFL35438.1"/>
    </source>
</evidence>
<dbReference type="NCBIfam" id="TIGR00112">
    <property type="entry name" value="proC"/>
    <property type="match status" value="1"/>
</dbReference>
<dbReference type="AlphaFoldDB" id="A0A1I4GZG7"/>
<dbReference type="InterPro" id="IPR053790">
    <property type="entry name" value="P5CR-like_CS"/>
</dbReference>
<evidence type="ECO:0000256" key="4">
    <source>
        <dbReference type="ARBA" id="ARBA00023002"/>
    </source>
</evidence>
<keyword evidence="6 9" id="KW-0028">Amino-acid biosynthesis</keyword>
<evidence type="ECO:0000313" key="17">
    <source>
        <dbReference type="Proteomes" id="UP000181969"/>
    </source>
</evidence>
<evidence type="ECO:0000256" key="3">
    <source>
        <dbReference type="ARBA" id="ARBA00022857"/>
    </source>
</evidence>
<dbReference type="InterPro" id="IPR000304">
    <property type="entry name" value="Pyrroline-COOH_reductase"/>
</dbReference>
<dbReference type="Proteomes" id="UP001157396">
    <property type="component" value="Unassembled WGS sequence"/>
</dbReference>
<comment type="catalytic activity">
    <reaction evidence="6 9">
        <text>L-proline + NADP(+) = (S)-1-pyrroline-5-carboxylate + NADPH + 2 H(+)</text>
        <dbReference type="Rhea" id="RHEA:14109"/>
        <dbReference type="ChEBI" id="CHEBI:15378"/>
        <dbReference type="ChEBI" id="CHEBI:17388"/>
        <dbReference type="ChEBI" id="CHEBI:57783"/>
        <dbReference type="ChEBI" id="CHEBI:58349"/>
        <dbReference type="ChEBI" id="CHEBI:60039"/>
        <dbReference type="EC" id="1.5.1.2"/>
    </reaction>
</comment>
<dbReference type="EC" id="1.5.1.2" evidence="6 7"/>
<reference evidence="12 18" key="2">
    <citation type="submission" date="2020-06" db="EMBL/GenBank/DDBJ databases">
        <title>Draft genome sequence of Lactic acid bacteria from Okinawan-style tofu.</title>
        <authorList>
            <person name="Takara I."/>
            <person name="Ikematsu S."/>
        </authorList>
    </citation>
    <scope>NUCLEOTIDE SEQUENCE [LARGE SCALE GENOMIC DNA]</scope>
    <source>
        <strain evidence="18">lg38</strain>
        <strain evidence="12">Lg38</strain>
    </source>
</reference>
<evidence type="ECO:0000256" key="1">
    <source>
        <dbReference type="ARBA" id="ARBA00005525"/>
    </source>
</evidence>
<reference evidence="14 17" key="1">
    <citation type="submission" date="2016-10" db="EMBL/GenBank/DDBJ databases">
        <authorList>
            <person name="de Groot N.N."/>
        </authorList>
    </citation>
    <scope>NUCLEOTIDE SEQUENCE [LARGE SCALE GENOMIC DNA]</scope>
    <source>
        <strain evidence="14 17">M79</strain>
    </source>
</reference>
<dbReference type="GO" id="GO:0004735">
    <property type="term" value="F:pyrroline-5-carboxylate reductase activity"/>
    <property type="evidence" value="ECO:0007669"/>
    <property type="project" value="UniProtKB-UniRule"/>
</dbReference>
<dbReference type="EMBL" id="JARYTV010000007">
    <property type="protein sequence ID" value="MDH7960420.1"/>
    <property type="molecule type" value="Genomic_DNA"/>
</dbReference>
<sequence>MKTIGFIGVGKMASAIITGLDKSKARVLISGRDLRKTQEQADKLGVFASHSHGELVEQSDLIVMAVKPQILPDIMEEISPLFTKDKTLISIAAGFDLEALSDMSKTYDFPIIRVMPNINAQIQKSTSAIVRNEYVSSDIYQLTQEIFSSIGTVHEVAEKDFSTFTAIAGSSPAYIYMFVDALSRAGVLHGIPKDQATKIVAETVAASAQMILESGEGPWTLVDKVSSPGGTTVAGVVSLEQNHFVATVIDAITATIEKENTLN</sequence>
<evidence type="ECO:0000313" key="16">
    <source>
        <dbReference type="EMBL" id="WEA13415.1"/>
    </source>
</evidence>
<evidence type="ECO:0000313" key="13">
    <source>
        <dbReference type="EMBL" id="MDH7960420.1"/>
    </source>
</evidence>
<keyword evidence="3 6" id="KW-0521">NADP</keyword>
<comment type="catalytic activity">
    <reaction evidence="6">
        <text>L-proline + NAD(+) = (S)-1-pyrroline-5-carboxylate + NADH + 2 H(+)</text>
        <dbReference type="Rhea" id="RHEA:14105"/>
        <dbReference type="ChEBI" id="CHEBI:15378"/>
        <dbReference type="ChEBI" id="CHEBI:17388"/>
        <dbReference type="ChEBI" id="CHEBI:57540"/>
        <dbReference type="ChEBI" id="CHEBI:57945"/>
        <dbReference type="ChEBI" id="CHEBI:60039"/>
        <dbReference type="EC" id="1.5.1.2"/>
    </reaction>
</comment>
<dbReference type="UniPathway" id="UPA00098">
    <property type="reaction ID" value="UER00361"/>
</dbReference>
<dbReference type="InterPro" id="IPR028939">
    <property type="entry name" value="P5C_Rdtase_cat_N"/>
</dbReference>
<comment type="function">
    <text evidence="5 6">Catalyzes the reduction of 1-pyrroline-5-carboxylate (PCA) to L-proline.</text>
</comment>
<dbReference type="InterPro" id="IPR029036">
    <property type="entry name" value="P5CR_dimer"/>
</dbReference>
<dbReference type="OMA" id="VWAVKPQ"/>
<gene>
    <name evidence="6 12" type="primary">proC</name>
    <name evidence="12" type="ORF">ikelab_19540</name>
    <name evidence="15" type="ORF">OF801_08655</name>
    <name evidence="16" type="ORF">PWF74_07810</name>
    <name evidence="13" type="ORF">QHR29_08075</name>
    <name evidence="14" type="ORF">SAMN05216438_10646</name>
</gene>
<feature type="domain" description="Pyrroline-5-carboxylate reductase dimerisation" evidence="11">
    <location>
        <begin position="158"/>
        <end position="260"/>
    </location>
</feature>
<name>A0A1I4GZG7_9LACT</name>
<dbReference type="EMBL" id="CP118627">
    <property type="protein sequence ID" value="WEA13415.1"/>
    <property type="molecule type" value="Genomic_DNA"/>
</dbReference>
<dbReference type="SUPFAM" id="SSF48179">
    <property type="entry name" value="6-phosphogluconate dehydrogenase C-terminal domain-like"/>
    <property type="match status" value="1"/>
</dbReference>
<dbReference type="Pfam" id="PF14748">
    <property type="entry name" value="P5CR_dimer"/>
    <property type="match status" value="1"/>
</dbReference>
<dbReference type="Proteomes" id="UP001164042">
    <property type="component" value="Chromosome"/>
</dbReference>
<evidence type="ECO:0000259" key="11">
    <source>
        <dbReference type="Pfam" id="PF14748"/>
    </source>
</evidence>
<dbReference type="HAMAP" id="MF_01925">
    <property type="entry name" value="P5C_reductase"/>
    <property type="match status" value="1"/>
</dbReference>
<dbReference type="Gene3D" id="1.10.3730.10">
    <property type="entry name" value="ProC C-terminal domain-like"/>
    <property type="match status" value="1"/>
</dbReference>
<dbReference type="Proteomes" id="UP000504756">
    <property type="component" value="Unassembled WGS sequence"/>
</dbReference>
<dbReference type="FunFam" id="1.10.3730.10:FF:000001">
    <property type="entry name" value="Pyrroline-5-carboxylate reductase"/>
    <property type="match status" value="1"/>
</dbReference>
<protein>
    <recommendedName>
        <fullName evidence="6 7">Pyrroline-5-carboxylate reductase</fullName>
        <shortName evidence="6">P5C reductase</shortName>
        <shortName evidence="6">P5CR</shortName>
        <ecNumber evidence="6 7">1.5.1.2</ecNumber>
    </recommendedName>
    <alternativeName>
        <fullName evidence="6">PCA reductase</fullName>
    </alternativeName>
</protein>
<reference evidence="15" key="3">
    <citation type="submission" date="2022-10" db="EMBL/GenBank/DDBJ databases">
        <title>Genome assembly of Lactococcus garvieae isolates from cricket gut.</title>
        <authorList>
            <person name="Luecke A.R."/>
            <person name="Brown A.M.V."/>
            <person name="Wakeman C.A."/>
        </authorList>
    </citation>
    <scope>NUCLEOTIDE SEQUENCE</scope>
    <source>
        <strain evidence="15">Alexii-11_2</strain>
    </source>
</reference>
<comment type="pathway">
    <text evidence="6 9">Amino-acid biosynthesis; L-proline biosynthesis; L-proline from L-glutamate 5-semialdehyde: step 1/1.</text>
</comment>
<dbReference type="Gene3D" id="3.40.50.720">
    <property type="entry name" value="NAD(P)-binding Rossmann-like Domain"/>
    <property type="match status" value="1"/>
</dbReference>
<evidence type="ECO:0000259" key="10">
    <source>
        <dbReference type="Pfam" id="PF03807"/>
    </source>
</evidence>
<keyword evidence="4 6" id="KW-0560">Oxidoreductase</keyword>
<evidence type="ECO:0000256" key="9">
    <source>
        <dbReference type="RuleBase" id="RU003903"/>
    </source>
</evidence>
<dbReference type="GeneID" id="61073669"/>
<dbReference type="Pfam" id="PF03807">
    <property type="entry name" value="F420_oxidored"/>
    <property type="match status" value="1"/>
</dbReference>
<feature type="binding site" evidence="8">
    <location>
        <begin position="7"/>
        <end position="12"/>
    </location>
    <ligand>
        <name>NADP(+)</name>
        <dbReference type="ChEBI" id="CHEBI:58349"/>
    </ligand>
</feature>
<dbReference type="Proteomes" id="UP001217324">
    <property type="component" value="Chromosome"/>
</dbReference>
<keyword evidence="6" id="KW-0963">Cytoplasm</keyword>
<feature type="binding site" evidence="8">
    <location>
        <begin position="65"/>
        <end position="68"/>
    </location>
    <ligand>
        <name>NADP(+)</name>
        <dbReference type="ChEBI" id="CHEBI:58349"/>
    </ligand>
</feature>
<evidence type="ECO:0000256" key="5">
    <source>
        <dbReference type="ARBA" id="ARBA00058118"/>
    </source>
</evidence>
<feature type="domain" description="Pyrroline-5-carboxylate reductase catalytic N-terminal" evidence="10">
    <location>
        <begin position="3"/>
        <end position="94"/>
    </location>
</feature>
<reference evidence="13" key="5">
    <citation type="submission" date="2023-04" db="EMBL/GenBank/DDBJ databases">
        <title>Genomic analysis of Lactococcus garvieae isolates.</title>
        <authorList>
            <person name="Zhanghang C."/>
        </authorList>
    </citation>
    <scope>NUCLEOTIDE SEQUENCE</scope>
    <source>
        <strain evidence="13">ZB-1</strain>
    </source>
</reference>
<evidence type="ECO:0000313" key="12">
    <source>
        <dbReference type="EMBL" id="GFO52679.1"/>
    </source>
</evidence>
<dbReference type="SUPFAM" id="SSF51735">
    <property type="entry name" value="NAD(P)-binding Rossmann-fold domains"/>
    <property type="match status" value="1"/>
</dbReference>
<evidence type="ECO:0000313" key="15">
    <source>
        <dbReference type="EMBL" id="UYT10024.1"/>
    </source>
</evidence>
<reference evidence="16" key="4">
    <citation type="submission" date="2023-02" db="EMBL/GenBank/DDBJ databases">
        <title>Comparative genomics and fermentation flavor characterization of five lactic acid bacteria reveal flavor biosynthesis metabolic pathways in fermented muskmelon puree.</title>
        <authorList>
            <person name="Yuan L."/>
            <person name="Li M."/>
            <person name="Xu X."/>
            <person name="Lao F."/>
            <person name="Wu J."/>
        </authorList>
    </citation>
    <scope>NUCLEOTIDE SEQUENCE</scope>
    <source>
        <strain evidence="16">Pa-2</strain>
    </source>
</reference>
<dbReference type="PANTHER" id="PTHR11645:SF0">
    <property type="entry name" value="PYRROLINE-5-CARBOXYLATE REDUCTASE 3"/>
    <property type="match status" value="1"/>
</dbReference>
<keyword evidence="2 6" id="KW-0641">Proline biosynthesis</keyword>
<organism evidence="14 17">
    <name type="scientific">Lactococcus garvieae</name>
    <dbReference type="NCBI Taxonomy" id="1363"/>
    <lineage>
        <taxon>Bacteria</taxon>
        <taxon>Bacillati</taxon>
        <taxon>Bacillota</taxon>
        <taxon>Bacilli</taxon>
        <taxon>Lactobacillales</taxon>
        <taxon>Streptococcaceae</taxon>
        <taxon>Lactococcus</taxon>
    </lineage>
</organism>
<dbReference type="PROSITE" id="PS00521">
    <property type="entry name" value="P5CR"/>
    <property type="match status" value="1"/>
</dbReference>
<dbReference type="InterPro" id="IPR036291">
    <property type="entry name" value="NAD(P)-bd_dom_sf"/>
</dbReference>
<accession>A0A1I4GZG7</accession>
<dbReference type="GO" id="GO:0005737">
    <property type="term" value="C:cytoplasm"/>
    <property type="evidence" value="ECO:0007669"/>
    <property type="project" value="UniProtKB-SubCell"/>
</dbReference>
<dbReference type="EMBL" id="FOTJ01000006">
    <property type="protein sequence ID" value="SFL35438.1"/>
    <property type="molecule type" value="Genomic_DNA"/>
</dbReference>
<dbReference type="GO" id="GO:0055129">
    <property type="term" value="P:L-proline biosynthetic process"/>
    <property type="evidence" value="ECO:0007669"/>
    <property type="project" value="UniProtKB-UniRule"/>
</dbReference>
<dbReference type="PIRSF" id="PIRSF000193">
    <property type="entry name" value="Pyrrol-5-carb_rd"/>
    <property type="match status" value="1"/>
</dbReference>
<dbReference type="EMBL" id="BLXU01000014">
    <property type="protein sequence ID" value="GFO52679.1"/>
    <property type="molecule type" value="Genomic_DNA"/>
</dbReference>
<dbReference type="Proteomes" id="UP000181969">
    <property type="component" value="Unassembled WGS sequence"/>
</dbReference>
<dbReference type="OrthoDB" id="9805754at2"/>
<dbReference type="PANTHER" id="PTHR11645">
    <property type="entry name" value="PYRROLINE-5-CARBOXYLATE REDUCTASE"/>
    <property type="match status" value="1"/>
</dbReference>
<dbReference type="RefSeq" id="WP_003133449.1">
    <property type="nucleotide sequence ID" value="NZ_AP026069.1"/>
</dbReference>
<dbReference type="InterPro" id="IPR008927">
    <property type="entry name" value="6-PGluconate_DH-like_C_sf"/>
</dbReference>
<evidence type="ECO:0000256" key="6">
    <source>
        <dbReference type="HAMAP-Rule" id="MF_01925"/>
    </source>
</evidence>
<proteinExistence type="inferred from homology"/>